<feature type="compositionally biased region" description="Pro residues" evidence="1">
    <location>
        <begin position="224"/>
        <end position="240"/>
    </location>
</feature>
<proteinExistence type="predicted"/>
<reference evidence="3 4" key="1">
    <citation type="submission" date="2018-06" db="EMBL/GenBank/DDBJ databases">
        <title>Genomic Encyclopedia of Type Strains, Phase IV (KMG-IV): sequencing the most valuable type-strain genomes for metagenomic binning, comparative biology and taxonomic classification.</title>
        <authorList>
            <person name="Goeker M."/>
        </authorList>
    </citation>
    <scope>NUCLEOTIDE SEQUENCE [LARGE SCALE GENOMIC DNA]</scope>
    <source>
        <strain evidence="3 4">DSM 45521</strain>
    </source>
</reference>
<keyword evidence="2" id="KW-0472">Membrane</keyword>
<feature type="compositionally biased region" description="Pro residues" evidence="1">
    <location>
        <begin position="341"/>
        <end position="350"/>
    </location>
</feature>
<feature type="transmembrane region" description="Helical" evidence="2">
    <location>
        <begin position="265"/>
        <end position="289"/>
    </location>
</feature>
<keyword evidence="4" id="KW-1185">Reference proteome</keyword>
<keyword evidence="2" id="KW-0812">Transmembrane</keyword>
<dbReference type="Proteomes" id="UP000247591">
    <property type="component" value="Unassembled WGS sequence"/>
</dbReference>
<feature type="compositionally biased region" description="Low complexity" evidence="1">
    <location>
        <begin position="303"/>
        <end position="322"/>
    </location>
</feature>
<dbReference type="AlphaFoldDB" id="A0A318RKK9"/>
<keyword evidence="2" id="KW-1133">Transmembrane helix</keyword>
<gene>
    <name evidence="3" type="ORF">DFR67_13312</name>
</gene>
<evidence type="ECO:0000313" key="3">
    <source>
        <dbReference type="EMBL" id="PYE11712.1"/>
    </source>
</evidence>
<comment type="caution">
    <text evidence="3">The sequence shown here is derived from an EMBL/GenBank/DDBJ whole genome shotgun (WGS) entry which is preliminary data.</text>
</comment>
<feature type="region of interest" description="Disordered" evidence="1">
    <location>
        <begin position="199"/>
        <end position="258"/>
    </location>
</feature>
<feature type="compositionally biased region" description="Pro residues" evidence="1">
    <location>
        <begin position="364"/>
        <end position="375"/>
    </location>
</feature>
<feature type="compositionally biased region" description="Low complexity" evidence="1">
    <location>
        <begin position="241"/>
        <end position="256"/>
    </location>
</feature>
<evidence type="ECO:0000256" key="1">
    <source>
        <dbReference type="SAM" id="MobiDB-lite"/>
    </source>
</evidence>
<accession>A0A318RKK9</accession>
<feature type="region of interest" description="Disordered" evidence="1">
    <location>
        <begin position="287"/>
        <end position="375"/>
    </location>
</feature>
<evidence type="ECO:0000313" key="4">
    <source>
        <dbReference type="Proteomes" id="UP000247591"/>
    </source>
</evidence>
<organism evidence="3 4">
    <name type="scientific">Williamsia limnetica</name>
    <dbReference type="NCBI Taxonomy" id="882452"/>
    <lineage>
        <taxon>Bacteria</taxon>
        <taxon>Bacillati</taxon>
        <taxon>Actinomycetota</taxon>
        <taxon>Actinomycetes</taxon>
        <taxon>Mycobacteriales</taxon>
        <taxon>Nocardiaceae</taxon>
        <taxon>Williamsia</taxon>
    </lineage>
</organism>
<sequence>MTPMYGEPGRTRSPSRVIWLEESLLREIRELLATTIGHVGPAFALVDLDENGLRGAAVDAETGQCLIELNDHTLNASAFDRTIADYLVRIGKAQMPETAEWARELLDLMPQARLLLSGSPGTFLMGKQHVGLLRVTRTDLDEALGASIVRAVSLARSVSIASPLPVTAAVVMPNHTEWPGLLDALGAALSGAVPPTMAVAPLKNPSSTLRPSRHARPQEEEPSPALPPPPAQHLPPPAAQRPPAQAQAPQFSPTASADRRRQNRLVLVGAALLSVLIVVGGATLVTTPWRDDTTQPQSQRYLTTPDPTVTNTPTTTTPSSTPAVPPINTSAALAPVVRYTTPPPPPPPTTRRPAPRPRQNTIPNPIPGQPPIVLP</sequence>
<name>A0A318RKK9_WILLI</name>
<protein>
    <submittedName>
        <fullName evidence="3">Uncharacterized protein</fullName>
    </submittedName>
</protein>
<evidence type="ECO:0000256" key="2">
    <source>
        <dbReference type="SAM" id="Phobius"/>
    </source>
</evidence>
<dbReference type="EMBL" id="QJSP01000033">
    <property type="protein sequence ID" value="PYE11712.1"/>
    <property type="molecule type" value="Genomic_DNA"/>
</dbReference>